<evidence type="ECO:0000313" key="2">
    <source>
        <dbReference type="EMBL" id="KAK7434491.1"/>
    </source>
</evidence>
<keyword evidence="1" id="KW-1133">Transmembrane helix</keyword>
<feature type="transmembrane region" description="Helical" evidence="1">
    <location>
        <begin position="188"/>
        <end position="207"/>
    </location>
</feature>
<gene>
    <name evidence="3" type="ORF">VKT23_016641</name>
    <name evidence="2" type="ORF">VKT23_020175</name>
</gene>
<keyword evidence="4" id="KW-1185">Reference proteome</keyword>
<evidence type="ECO:0000313" key="4">
    <source>
        <dbReference type="Proteomes" id="UP001498398"/>
    </source>
</evidence>
<evidence type="ECO:0000256" key="1">
    <source>
        <dbReference type="SAM" id="Phobius"/>
    </source>
</evidence>
<keyword evidence="1" id="KW-0472">Membrane</keyword>
<dbReference type="Proteomes" id="UP001498398">
    <property type="component" value="Unassembled WGS sequence"/>
</dbReference>
<dbReference type="EMBL" id="JBANRG010000123">
    <property type="protein sequence ID" value="KAK7434491.1"/>
    <property type="molecule type" value="Genomic_DNA"/>
</dbReference>
<comment type="caution">
    <text evidence="3">The sequence shown here is derived from an EMBL/GenBank/DDBJ whole genome shotgun (WGS) entry which is preliminary data.</text>
</comment>
<keyword evidence="1" id="KW-0812">Transmembrane</keyword>
<dbReference type="EMBL" id="JBANRG010000064">
    <property type="protein sequence ID" value="KAK7441160.1"/>
    <property type="molecule type" value="Genomic_DNA"/>
</dbReference>
<name>A0ABR1IX23_9AGAR</name>
<evidence type="ECO:0000313" key="3">
    <source>
        <dbReference type="EMBL" id="KAK7441160.1"/>
    </source>
</evidence>
<reference evidence="3 4" key="1">
    <citation type="submission" date="2024-01" db="EMBL/GenBank/DDBJ databases">
        <title>A draft genome for the cacao thread blight pathogen Marasmiellus scandens.</title>
        <authorList>
            <person name="Baruah I.K."/>
            <person name="Leung J."/>
            <person name="Bukari Y."/>
            <person name="Amoako-Attah I."/>
            <person name="Meinhardt L.W."/>
            <person name="Bailey B.A."/>
            <person name="Cohen S.P."/>
        </authorList>
    </citation>
    <scope>NUCLEOTIDE SEQUENCE [LARGE SCALE GENOMIC DNA]</scope>
    <source>
        <strain evidence="3 4">GH-19</strain>
    </source>
</reference>
<organism evidence="3 4">
    <name type="scientific">Marasmiellus scandens</name>
    <dbReference type="NCBI Taxonomy" id="2682957"/>
    <lineage>
        <taxon>Eukaryota</taxon>
        <taxon>Fungi</taxon>
        <taxon>Dikarya</taxon>
        <taxon>Basidiomycota</taxon>
        <taxon>Agaricomycotina</taxon>
        <taxon>Agaricomycetes</taxon>
        <taxon>Agaricomycetidae</taxon>
        <taxon>Agaricales</taxon>
        <taxon>Marasmiineae</taxon>
        <taxon>Omphalotaceae</taxon>
        <taxon>Marasmiellus</taxon>
    </lineage>
</organism>
<accession>A0ABR1IX23</accession>
<sequence>MVGHSQKIDKVEDLDFWTAALTAVNLLQADGMSDEETVYEGEEQVKVIKRMAFRHPDFTSLFCHVDSTPREMKSLFDQRGRKPLRRVFSSETSQRLPPPNLPSTFYQPEYLDLMNKGLIPWVAVQEDLNIPIPKVVHDKGMSTSNKSEHALRGNLICTPQPETGLESIYRQEKGHTTARDNFQVFRALVVEWVIVAIVLYGSLSFLFNMPNL</sequence>
<proteinExistence type="predicted"/>
<protein>
    <submittedName>
        <fullName evidence="3">Uncharacterized protein</fullName>
    </submittedName>
</protein>